<evidence type="ECO:0000256" key="1">
    <source>
        <dbReference type="ARBA" id="ARBA00010761"/>
    </source>
</evidence>
<name>A0A455REM8_9EUKA</name>
<comment type="similarity">
    <text evidence="1">Belongs to the universal ribosomal protein uS3 family.</text>
</comment>
<organism evidence="5">
    <name type="scientific">Marophrys sp. SRT127</name>
    <dbReference type="NCBI Taxonomy" id="2488311"/>
    <lineage>
        <taxon>Eukaryota</taxon>
        <taxon>Haptista</taxon>
        <taxon>Centroplasthelida</taxon>
        <taxon>Panacanthocystida</taxon>
        <taxon>Acanthocystida</taxon>
        <taxon>Marophrys</taxon>
    </lineage>
</organism>
<dbReference type="InterPro" id="IPR009019">
    <property type="entry name" value="KH_sf_prok-type"/>
</dbReference>
<dbReference type="SUPFAM" id="SSF54814">
    <property type="entry name" value="Prokaryotic type KH domain (KH-domain type II)"/>
    <property type="match status" value="1"/>
</dbReference>
<gene>
    <name evidence="5" type="primary">rps3</name>
</gene>
<evidence type="ECO:0000256" key="2">
    <source>
        <dbReference type="ARBA" id="ARBA00022980"/>
    </source>
</evidence>
<dbReference type="GO" id="GO:1990904">
    <property type="term" value="C:ribonucleoprotein complex"/>
    <property type="evidence" value="ECO:0007669"/>
    <property type="project" value="UniProtKB-KW"/>
</dbReference>
<feature type="compositionally biased region" description="Polar residues" evidence="4">
    <location>
        <begin position="1563"/>
        <end position="1574"/>
    </location>
</feature>
<keyword evidence="2 5" id="KW-0689">Ribosomal protein</keyword>
<proteinExistence type="inferred from homology"/>
<evidence type="ECO:0000256" key="3">
    <source>
        <dbReference type="ARBA" id="ARBA00023274"/>
    </source>
</evidence>
<keyword evidence="5" id="KW-0496">Mitochondrion</keyword>
<evidence type="ECO:0000256" key="4">
    <source>
        <dbReference type="SAM" id="MobiDB-lite"/>
    </source>
</evidence>
<dbReference type="GO" id="GO:0003723">
    <property type="term" value="F:RNA binding"/>
    <property type="evidence" value="ECO:0007669"/>
    <property type="project" value="InterPro"/>
</dbReference>
<feature type="region of interest" description="Disordered" evidence="4">
    <location>
        <begin position="1085"/>
        <end position="1105"/>
    </location>
</feature>
<dbReference type="GO" id="GO:0005840">
    <property type="term" value="C:ribosome"/>
    <property type="evidence" value="ECO:0007669"/>
    <property type="project" value="UniProtKB-KW"/>
</dbReference>
<dbReference type="Gene3D" id="3.30.1140.32">
    <property type="entry name" value="Ribosomal protein S3, C-terminal domain"/>
    <property type="match status" value="1"/>
</dbReference>
<evidence type="ECO:0000313" key="5">
    <source>
        <dbReference type="EMBL" id="BBH42918.1"/>
    </source>
</evidence>
<keyword evidence="3" id="KW-0687">Ribonucleoprotein</keyword>
<protein>
    <submittedName>
        <fullName evidence="5">30S ribosomal protein S3</fullName>
    </submittedName>
</protein>
<feature type="region of interest" description="Disordered" evidence="4">
    <location>
        <begin position="1563"/>
        <end position="1582"/>
    </location>
</feature>
<reference evidence="5" key="1">
    <citation type="journal article" date="2019" name="Sci. Rep.">
        <title>Horizontally-acquired genetic elements in the mitochondrial genome of a centrohelid Marophrys sp. SRT127.</title>
        <authorList>
            <person name="Nishimura Y."/>
            <person name="Shiratori T."/>
            <person name="Ishida K."/>
            <person name="Hashimoto T."/>
            <person name="Ohkuma M."/>
            <person name="Inagaki Y."/>
        </authorList>
    </citation>
    <scope>NUCLEOTIDE SEQUENCE</scope>
    <source>
        <strain evidence="5">SRT127</strain>
    </source>
</reference>
<feature type="compositionally biased region" description="Polar residues" evidence="4">
    <location>
        <begin position="986"/>
        <end position="1015"/>
    </location>
</feature>
<feature type="compositionally biased region" description="Polar residues" evidence="4">
    <location>
        <begin position="1089"/>
        <end position="1105"/>
    </location>
</feature>
<dbReference type="InterPro" id="IPR036419">
    <property type="entry name" value="Ribosomal_S3_C_sf"/>
</dbReference>
<geneLocation type="mitochondrion" evidence="5"/>
<sequence>MGQKTSPILLRLGLNQSWQSDWYPYKNSGAIGARANNYFQNLHQDLLARTYLDIVYTKLRAPTMAHNGGQQSADFEDNAKATLAHKPPETFANLSSTSSATTTKTDTAAATGATKGRTILARVRQAENWACWSTHTTSTFCCAFDLLCSRRDSKKNKSETKPTAKNKHKHNGFFQLDIKLILFLMKKLYVLRKNVNSINKTILEFAWKTAPFVVSQPSGADSCTKHAAFMHTRRRNYCRRKQRKTYLHEFKHTPGAFPAFDPFVEEAESAAGGVTTIGLVNSKKKAMGPHPIIKQRREAAQFPPAASLLEMPLSMRLRLMRLHNRKRTRDTNPQAHPFLVRANKEERVWERTPALPRTLKLWSPEIDMREVTDFLSKLYWIKYKSGIHRTLAKKNLYYAKTKAFSLMMALLLRRLVLLDPQPQNAGRNAKNPQVLPSSSRDALTYAQKLVFDGLASSWMENILPVLAGREGTAIADGHVRFAPSGEIETKPKKQSPRIVPTSALSSFAAKGWFPLWGWRRKLLSLAIWRRFLFKMGEQEQWRSKNCYASVCEKTMTNKHAKKKRNKAYKHFILNTVIKSLSNAIYTKFDKGPRVNDLGYSIAQANLLCLSHKGTNLVLDNPLDLYACIYKRIMAHNTVPSSANGSRWDSRSVTWRKLEDICFGGFVKNPKAKEGTLGIFSEFAISGTKPRTYQPDTSSVLRPPTFFPGVVDAGEGISAGGTTNAHTLEGEAKNVPFVRTPAGRTLFPRQRPLYLDDAPSAQAGAAGVFQDLELEAEGVSEPNTPTFLFHQTLYVQHTLEIFCALSRNLNVYKNVPATNNNDYAPAVSAEKGEAKKKATPSSPDVLSWVPLQKGLENLNLLTYLYYLYEWNRPAMLDTLNDSVSPINKTVTPTEGSYNRTYWDHHDEGPRLLTDPIYPHPFVFADVHSDKIFGANTLSGNFVIQSIRKSPRMSLGRKTSPIFFRLVVSNNKLAVAKTAGLNPEPKGTQKNASDTHISAHQTAESAAKTASQKNTAKGNRDRFHSSPQGLRRRKKLVSLGGARQYFIKKSRNTLSIDIHTRVGVPKGRKHPDRAAFCTMLLQQRFAKTHEPSPNQQRSETNSPGQLLPRQTTTQHLIRLSSTVFSPKQTQRTAYITKPRKASRHTLQRILGRGCSSSPRPRMRMLVVFGKGVEAKPTPLLSSCGDLEKKRIKAGAERFHLAGIRLRLHIFGGINTQPAMTSKAYSDPGRKWELADILRLQSPKQHIPFLLQEATPLLCHASRKANINAAAHASPSALTTAFFVSEPIAKQQPQEVLAPKTKSAHVATDFGGGAVRPLGTIVTTAERSSSSPKPRTRCWSRSKNGVQAMNKNIYAPCPSLNWGTYPLAFRGDSVLEGGAQLRPTLSSLPFVSPGGVGTATASRNVLSRSSLHLSVPFRKSSKHQVQENGRHFFLSAEATGDSVRSRARESARAFQDFSESPQFGIIIKHHHSKSYNASFLVQNLSKFVIAFLKKNRGAKNKFQQLKNIASRILVASTSSASSAAETTSVSSYFIDQHLAIGDGTKKPNGPLSPFFDQDRFDAKMQETSLPNAVSPSKGSGAYGIRKKKNNHRGVAFRFAGRAYGAKKAASFKMLVGSTPFNTLRTNMDYAQVTQKTRNGTWGFKIWLNLGRKNTINVLSLLGTRRISSTSASSRSVHTQTLAKAFAKKKTL</sequence>
<dbReference type="SUPFAM" id="SSF54821">
    <property type="entry name" value="Ribosomal protein S3 C-terminal domain"/>
    <property type="match status" value="1"/>
</dbReference>
<accession>A0A455REM8</accession>
<feature type="region of interest" description="Disordered" evidence="4">
    <location>
        <begin position="976"/>
        <end position="1033"/>
    </location>
</feature>
<dbReference type="EMBL" id="AP019310">
    <property type="protein sequence ID" value="BBH42918.1"/>
    <property type="molecule type" value="Genomic_DNA"/>
</dbReference>